<reference evidence="2 3" key="3">
    <citation type="journal article" date="2016" name="Sci. Rep.">
        <title>Genome-wide diversity and gene expression profiling of Babesia microti isolates identify polymorphic genes that mediate host-pathogen interactions.</title>
        <authorList>
            <person name="Silva J.C."/>
            <person name="Cornillot E."/>
            <person name="McCracken C."/>
            <person name="Usmani-Brown S."/>
            <person name="Dwivedi A."/>
            <person name="Ifeonu O.O."/>
            <person name="Crabtree J."/>
            <person name="Gotia H.T."/>
            <person name="Virji A.Z."/>
            <person name="Reynes C."/>
            <person name="Colinge J."/>
            <person name="Kumar V."/>
            <person name="Lawres L."/>
            <person name="Pazzi J.E."/>
            <person name="Pablo J.V."/>
            <person name="Hung C."/>
            <person name="Brancato J."/>
            <person name="Kumari P."/>
            <person name="Orvis J."/>
            <person name="Tretina K."/>
            <person name="Chibucos M."/>
            <person name="Ott S."/>
            <person name="Sadzewicz L."/>
            <person name="Sengamalay N."/>
            <person name="Shetty A.C."/>
            <person name="Su Q."/>
            <person name="Tallon L."/>
            <person name="Fraser C.M."/>
            <person name="Frutos R."/>
            <person name="Molina D.M."/>
            <person name="Krause P.J."/>
            <person name="Ben Mamoun C."/>
        </authorList>
    </citation>
    <scope>NUCLEOTIDE SEQUENCE [LARGE SCALE GENOMIC DNA]</scope>
    <source>
        <strain evidence="2 3">RI</strain>
    </source>
</reference>
<dbReference type="Proteomes" id="UP000002899">
    <property type="component" value="Chromosome II"/>
</dbReference>
<proteinExistence type="predicted"/>
<evidence type="ECO:0000256" key="1">
    <source>
        <dbReference type="SAM" id="MobiDB-lite"/>
    </source>
</evidence>
<reference evidence="2 3" key="1">
    <citation type="journal article" date="2012" name="Nucleic Acids Res.">
        <title>Sequencing of the smallest Apicomplexan genome from the human pathogen Babesia microti.</title>
        <authorList>
            <person name="Cornillot E."/>
            <person name="Hadj-Kaddour K."/>
            <person name="Dassouli A."/>
            <person name="Noel B."/>
            <person name="Ranwez V."/>
            <person name="Vacherie B."/>
            <person name="Augagneur Y."/>
            <person name="Bres V."/>
            <person name="Duclos A."/>
            <person name="Randazzo S."/>
            <person name="Carcy B."/>
            <person name="Debierre-Grockiego F."/>
            <person name="Delbecq S."/>
            <person name="Moubri-Menage K."/>
            <person name="Shams-Eldin H."/>
            <person name="Usmani-Brown S."/>
            <person name="Bringaud F."/>
            <person name="Wincker P."/>
            <person name="Vivares C.P."/>
            <person name="Schwarz R.T."/>
            <person name="Schetters T.P."/>
            <person name="Krause P.J."/>
            <person name="Gorenflot A."/>
            <person name="Berry V."/>
            <person name="Barbe V."/>
            <person name="Ben Mamoun C."/>
        </authorList>
    </citation>
    <scope>NUCLEOTIDE SEQUENCE [LARGE SCALE GENOMIC DNA]</scope>
    <source>
        <strain evidence="2 3">RI</strain>
    </source>
</reference>
<dbReference type="EMBL" id="FO082872">
    <property type="protein sequence ID" value="SJK86093.1"/>
    <property type="molecule type" value="Genomic_DNA"/>
</dbReference>
<keyword evidence="3" id="KW-1185">Reference proteome</keyword>
<name>A0A1R4AAR6_BABMR</name>
<dbReference type="VEuPathDB" id="PiroplasmaDB:BMR1_02g03226"/>
<dbReference type="RefSeq" id="XP_021338289.1">
    <property type="nucleotide sequence ID" value="XM_021481673.1"/>
</dbReference>
<dbReference type="KEGG" id="bmic:BMR1_02g03226"/>
<dbReference type="GeneID" id="24424429"/>
<feature type="region of interest" description="Disordered" evidence="1">
    <location>
        <begin position="1"/>
        <end position="21"/>
    </location>
</feature>
<accession>A0A1R4AAR6</accession>
<organism evidence="2 3">
    <name type="scientific">Babesia microti (strain RI)</name>
    <dbReference type="NCBI Taxonomy" id="1133968"/>
    <lineage>
        <taxon>Eukaryota</taxon>
        <taxon>Sar</taxon>
        <taxon>Alveolata</taxon>
        <taxon>Apicomplexa</taxon>
        <taxon>Aconoidasida</taxon>
        <taxon>Piroplasmida</taxon>
        <taxon>Babesiidae</taxon>
        <taxon>Babesia</taxon>
    </lineage>
</organism>
<protein>
    <submittedName>
        <fullName evidence="2">Uncharacterized protein</fullName>
    </submittedName>
</protein>
<dbReference type="SUPFAM" id="SSF58038">
    <property type="entry name" value="SNARE fusion complex"/>
    <property type="match status" value="1"/>
</dbReference>
<feature type="compositionally biased region" description="Polar residues" evidence="1">
    <location>
        <begin position="1"/>
        <end position="10"/>
    </location>
</feature>
<reference evidence="2 3" key="2">
    <citation type="journal article" date="2013" name="PLoS ONE">
        <title>Whole genome mapping and re-organization of the nuclear and mitochondrial genomes of Babesia microti isolates.</title>
        <authorList>
            <person name="Cornillot E."/>
            <person name="Dassouli A."/>
            <person name="Garg A."/>
            <person name="Pachikara N."/>
            <person name="Randazzo S."/>
            <person name="Depoix D."/>
            <person name="Carcy B."/>
            <person name="Delbecq S."/>
            <person name="Frutos R."/>
            <person name="Silva J.C."/>
            <person name="Sutton R."/>
            <person name="Krause P.J."/>
            <person name="Mamoun C.B."/>
        </authorList>
    </citation>
    <scope>NUCLEOTIDE SEQUENCE [LARGE SCALE GENOMIC DNA]</scope>
    <source>
        <strain evidence="2 3">RI</strain>
    </source>
</reference>
<sequence length="232" mass="25760">MEPNQLTNEHTTQHDNEHSSSWMNEVDKICKKAMQSLENTHEITVNIGKSAINCLDELNNQSDTICRINQMVNTAIGSLSDTAKCLKDMASPVTSIISGMYDEYVVPNVNSSQVSTGTDTENNRGNIDASTKEDISINMKNNIVIFDEKECKADKNAGPDQEIQGDGILANFSRTSCNKLDQIIDQLQFNKGATEELVKSFYEDKQKLIDTVDNVKNLQDNLAKVQSAMSNM</sequence>
<evidence type="ECO:0000313" key="3">
    <source>
        <dbReference type="Proteomes" id="UP000002899"/>
    </source>
</evidence>
<dbReference type="AlphaFoldDB" id="A0A1R4AAR6"/>
<evidence type="ECO:0000313" key="2">
    <source>
        <dbReference type="EMBL" id="SJK86093.1"/>
    </source>
</evidence>